<dbReference type="PROSITE" id="PS51257">
    <property type="entry name" value="PROKAR_LIPOPROTEIN"/>
    <property type="match status" value="1"/>
</dbReference>
<gene>
    <name evidence="3" type="ORF">GJR96_05160</name>
</gene>
<protein>
    <recommendedName>
        <fullName evidence="2">DUF8130 domain-containing protein</fullName>
    </recommendedName>
</protein>
<feature type="domain" description="DUF8130" evidence="2">
    <location>
        <begin position="287"/>
        <end position="403"/>
    </location>
</feature>
<feature type="region of interest" description="Disordered" evidence="1">
    <location>
        <begin position="21"/>
        <end position="42"/>
    </location>
</feature>
<dbReference type="RefSeq" id="WP_151161956.1">
    <property type="nucleotide sequence ID" value="NZ_WKJO01000001.1"/>
</dbReference>
<evidence type="ECO:0000259" key="2">
    <source>
        <dbReference type="Pfam" id="PF26451"/>
    </source>
</evidence>
<sequence length="428" mass="47343">MDRRTALQTLAGVSALLGGCLSTPESAPSETPPNSQPPATDNETLSIVSVETPTHALRLNELGASPNSVSAWLHLSDRERDVLEQAIDGGYETADPPEWIVSFVSSTPYFFRDEEYYRLDNPFPRYTITGEIVTEESVSGRIASGETYREAVTHDGVISTGIARLALEEGGYETRSVWDGLREFIETYEAFENPYGEDLVKLTLEHNDAEPPYTITATPVQPTEVTDFEIWDATNATSEIRSVVTAAGKVDGLYQIDTPPVELVDQLESHQYVYLENTFYTTYVETPGALPVSVGASLTDDTLSDGARIELTLTNHDDEEVEIGSGAPRPFGILRFHPRGESDRRVLLWTDAYEESSHVETDGHSIGRIEEIMELTRLKSGETVRHEFRIEETDLQPGRYVIESDVQVSTADGEGGALPYRIVFSVPE</sequence>
<dbReference type="AlphaFoldDB" id="A0A6A8GI10"/>
<reference evidence="3 4" key="1">
    <citation type="submission" date="2019-11" db="EMBL/GenBank/DDBJ databases">
        <title>Whole genome sequence of Haloferax sp. MBLA0076.</title>
        <authorList>
            <person name="Seo M.-J."/>
            <person name="Cho E.-S."/>
        </authorList>
    </citation>
    <scope>NUCLEOTIDE SEQUENCE [LARGE SCALE GENOMIC DNA]</scope>
    <source>
        <strain evidence="3 4">MBLA0076</strain>
    </source>
</reference>
<evidence type="ECO:0000313" key="4">
    <source>
        <dbReference type="Proteomes" id="UP000439022"/>
    </source>
</evidence>
<name>A0A6A8GI10_9EURY</name>
<dbReference type="EMBL" id="WKJO01000001">
    <property type="protein sequence ID" value="MRX21350.1"/>
    <property type="molecule type" value="Genomic_DNA"/>
</dbReference>
<dbReference type="InterPro" id="IPR058443">
    <property type="entry name" value="DUF8130"/>
</dbReference>
<proteinExistence type="predicted"/>
<organism evidence="3 4">
    <name type="scientific">Haloferax litoreum</name>
    <dbReference type="NCBI Taxonomy" id="2666140"/>
    <lineage>
        <taxon>Archaea</taxon>
        <taxon>Methanobacteriati</taxon>
        <taxon>Methanobacteriota</taxon>
        <taxon>Stenosarchaea group</taxon>
        <taxon>Halobacteria</taxon>
        <taxon>Halobacteriales</taxon>
        <taxon>Haloferacaceae</taxon>
        <taxon>Haloferax</taxon>
    </lineage>
</organism>
<dbReference type="Pfam" id="PF26451">
    <property type="entry name" value="DUF8130"/>
    <property type="match status" value="1"/>
</dbReference>
<evidence type="ECO:0000313" key="3">
    <source>
        <dbReference type="EMBL" id="MRX21350.1"/>
    </source>
</evidence>
<dbReference type="Proteomes" id="UP000439022">
    <property type="component" value="Unassembled WGS sequence"/>
</dbReference>
<keyword evidence="4" id="KW-1185">Reference proteome</keyword>
<evidence type="ECO:0000256" key="1">
    <source>
        <dbReference type="SAM" id="MobiDB-lite"/>
    </source>
</evidence>
<comment type="caution">
    <text evidence="3">The sequence shown here is derived from an EMBL/GenBank/DDBJ whole genome shotgun (WGS) entry which is preliminary data.</text>
</comment>
<accession>A0A6A8GI10</accession>